<feature type="domain" description="HTH arsR-type" evidence="1">
    <location>
        <begin position="1"/>
        <end position="83"/>
    </location>
</feature>
<dbReference type="RefSeq" id="WP_105862170.1">
    <property type="nucleotide sequence ID" value="NZ_PUEJ01000004.1"/>
</dbReference>
<dbReference type="PRINTS" id="PR00778">
    <property type="entry name" value="HTHARSR"/>
</dbReference>
<dbReference type="SMART" id="SM00418">
    <property type="entry name" value="HTH_ARSR"/>
    <property type="match status" value="1"/>
</dbReference>
<accession>A0A2S9QD11</accession>
<evidence type="ECO:0000313" key="2">
    <source>
        <dbReference type="EMBL" id="PRH87231.1"/>
    </source>
</evidence>
<dbReference type="EMBL" id="PUEJ01000004">
    <property type="protein sequence ID" value="PRH87231.1"/>
    <property type="molecule type" value="Genomic_DNA"/>
</dbReference>
<dbReference type="InterPro" id="IPR036390">
    <property type="entry name" value="WH_DNA-bd_sf"/>
</dbReference>
<proteinExistence type="predicted"/>
<dbReference type="InterPro" id="IPR001845">
    <property type="entry name" value="HTH_ArsR_DNA-bd_dom"/>
</dbReference>
<dbReference type="PANTHER" id="PTHR38600">
    <property type="entry name" value="TRANSCRIPTIONAL REGULATORY PROTEIN"/>
    <property type="match status" value="1"/>
</dbReference>
<protein>
    <submittedName>
        <fullName evidence="2">Transcriptional regulator</fullName>
    </submittedName>
</protein>
<dbReference type="Gene3D" id="1.10.10.10">
    <property type="entry name" value="Winged helix-like DNA-binding domain superfamily/Winged helix DNA-binding domain"/>
    <property type="match status" value="1"/>
</dbReference>
<name>A0A2S9QD11_9HYPH</name>
<dbReference type="Proteomes" id="UP000237682">
    <property type="component" value="Unassembled WGS sequence"/>
</dbReference>
<dbReference type="InterPro" id="IPR011991">
    <property type="entry name" value="ArsR-like_HTH"/>
</dbReference>
<gene>
    <name evidence="2" type="ORF">C5L14_11380</name>
</gene>
<sequence length="115" mass="12452">MFHALADTSRRTMVDRLARGPASVSELALPLSMGMPAVLKHLGVLEAGGIVVSEKAGRVRTYRMTPHALALAESWVAERMALHDHAVDHAVDDAPLPVKLPERSLVAQIRSVEAR</sequence>
<dbReference type="PANTHER" id="PTHR38600:SF2">
    <property type="entry name" value="SLL0088 PROTEIN"/>
    <property type="match status" value="1"/>
</dbReference>
<dbReference type="Pfam" id="PF12840">
    <property type="entry name" value="HTH_20"/>
    <property type="match status" value="1"/>
</dbReference>
<evidence type="ECO:0000259" key="1">
    <source>
        <dbReference type="PROSITE" id="PS50987"/>
    </source>
</evidence>
<keyword evidence="3" id="KW-1185">Reference proteome</keyword>
<dbReference type="InterPro" id="IPR036388">
    <property type="entry name" value="WH-like_DNA-bd_sf"/>
</dbReference>
<dbReference type="PROSITE" id="PS50987">
    <property type="entry name" value="HTH_ARSR_2"/>
    <property type="match status" value="1"/>
</dbReference>
<organism evidence="2 3">
    <name type="scientific">Labrys okinawensis</name>
    <dbReference type="NCBI Taxonomy" id="346911"/>
    <lineage>
        <taxon>Bacteria</taxon>
        <taxon>Pseudomonadati</taxon>
        <taxon>Pseudomonadota</taxon>
        <taxon>Alphaproteobacteria</taxon>
        <taxon>Hyphomicrobiales</taxon>
        <taxon>Xanthobacteraceae</taxon>
        <taxon>Labrys</taxon>
    </lineage>
</organism>
<evidence type="ECO:0000313" key="3">
    <source>
        <dbReference type="Proteomes" id="UP000237682"/>
    </source>
</evidence>
<reference evidence="2 3" key="1">
    <citation type="submission" date="2018-02" db="EMBL/GenBank/DDBJ databases">
        <title>Whole genome sequencing of endophytic bacterium.</title>
        <authorList>
            <person name="Eedara R."/>
            <person name="Podile A.R."/>
        </authorList>
    </citation>
    <scope>NUCLEOTIDE SEQUENCE [LARGE SCALE GENOMIC DNA]</scope>
    <source>
        <strain evidence="2 3">RP1T</strain>
    </source>
</reference>
<dbReference type="GO" id="GO:0003700">
    <property type="term" value="F:DNA-binding transcription factor activity"/>
    <property type="evidence" value="ECO:0007669"/>
    <property type="project" value="InterPro"/>
</dbReference>
<dbReference type="OrthoDB" id="9798998at2"/>
<comment type="caution">
    <text evidence="2">The sequence shown here is derived from an EMBL/GenBank/DDBJ whole genome shotgun (WGS) entry which is preliminary data.</text>
</comment>
<dbReference type="NCBIfam" id="NF033788">
    <property type="entry name" value="HTH_metalloreg"/>
    <property type="match status" value="1"/>
</dbReference>
<dbReference type="CDD" id="cd00090">
    <property type="entry name" value="HTH_ARSR"/>
    <property type="match status" value="1"/>
</dbReference>
<dbReference type="AlphaFoldDB" id="A0A2S9QD11"/>
<dbReference type="SUPFAM" id="SSF46785">
    <property type="entry name" value="Winged helix' DNA-binding domain"/>
    <property type="match status" value="1"/>
</dbReference>